<proteinExistence type="predicted"/>
<dbReference type="Proteomes" id="UP000586305">
    <property type="component" value="Unassembled WGS sequence"/>
</dbReference>
<gene>
    <name evidence="2" type="ORF">HG263_00090</name>
</gene>
<sequence length="261" mass="28953">MPRITSGFKRQGPEYRFGDQTDFHEIKHTFGFKTITIGSWVTPTEQRLGANLIYDALADLAQILQVPPFVIGLKGTLNFALGTGGQLGVQAHYNASTRTLALAKNAGAGALAHEWWHAFDHYICKHVFSHSSAHSFASSLWLQHPLSNNHPLNLQLAKFFKMILLSSKGDKPSQFFEHAKQLDSQYGLLYFSLPQELSARAFESCIAYNTSISNEYLVSGVKNSELQQLGGFPDLALNTVLSETIFDYFKALGIALHHHSG</sequence>
<dbReference type="EMBL" id="JABBPG010000001">
    <property type="protein sequence ID" value="NOU48948.1"/>
    <property type="molecule type" value="Genomic_DNA"/>
</dbReference>
<comment type="caution">
    <text evidence="2">The sequence shown here is derived from an EMBL/GenBank/DDBJ whole genome shotgun (WGS) entry which is preliminary data.</text>
</comment>
<dbReference type="Pfam" id="PF18796">
    <property type="entry name" value="LPD1"/>
    <property type="match status" value="1"/>
</dbReference>
<dbReference type="AlphaFoldDB" id="A0A849V7N8"/>
<evidence type="ECO:0000313" key="3">
    <source>
        <dbReference type="Proteomes" id="UP000586305"/>
    </source>
</evidence>
<reference evidence="2 3" key="1">
    <citation type="submission" date="2020-04" db="EMBL/GenBank/DDBJ databases">
        <title>Pseudoalteromonas caenipelagi sp. nov., isolated from a tidal flat.</title>
        <authorList>
            <person name="Park S."/>
            <person name="Yoon J.-H."/>
        </authorList>
    </citation>
    <scope>NUCLEOTIDE SEQUENCE [LARGE SCALE GENOMIC DNA]</scope>
    <source>
        <strain evidence="2 3">JBTF-M23</strain>
    </source>
</reference>
<name>A0A849V7N8_9GAMM</name>
<protein>
    <recommendedName>
        <fullName evidence="1">Large polyvalent protein-associated domain-containing protein</fullName>
    </recommendedName>
</protein>
<evidence type="ECO:0000259" key="1">
    <source>
        <dbReference type="Pfam" id="PF18796"/>
    </source>
</evidence>
<evidence type="ECO:0000313" key="2">
    <source>
        <dbReference type="EMBL" id="NOU48948.1"/>
    </source>
</evidence>
<keyword evidence="3" id="KW-1185">Reference proteome</keyword>
<feature type="domain" description="Large polyvalent protein-associated" evidence="1">
    <location>
        <begin position="182"/>
        <end position="255"/>
    </location>
</feature>
<accession>A0A849V7N8</accession>
<dbReference type="NCBIfam" id="NF041907">
    <property type="entry name" value="CLCA_X"/>
    <property type="match status" value="1"/>
</dbReference>
<dbReference type="InterPro" id="IPR041047">
    <property type="entry name" value="LPD1"/>
</dbReference>
<organism evidence="2 3">
    <name type="scientific">Pseudoalteromonas caenipelagi</name>
    <dbReference type="NCBI Taxonomy" id="2726988"/>
    <lineage>
        <taxon>Bacteria</taxon>
        <taxon>Pseudomonadati</taxon>
        <taxon>Pseudomonadota</taxon>
        <taxon>Gammaproteobacteria</taxon>
        <taxon>Alteromonadales</taxon>
        <taxon>Pseudoalteromonadaceae</taxon>
        <taxon>Pseudoalteromonas</taxon>
    </lineage>
</organism>